<protein>
    <recommendedName>
        <fullName evidence="1">Proteasome assembly chaperone 2</fullName>
    </recommendedName>
</protein>
<feature type="region of interest" description="Disordered" evidence="4">
    <location>
        <begin position="109"/>
        <end position="133"/>
    </location>
</feature>
<dbReference type="Proteomes" id="UP000268162">
    <property type="component" value="Unassembled WGS sequence"/>
</dbReference>
<feature type="non-terminal residue" evidence="5">
    <location>
        <position position="1"/>
    </location>
</feature>
<keyword evidence="5" id="KW-0647">Proteasome</keyword>
<dbReference type="InterPro" id="IPR038389">
    <property type="entry name" value="PSMG2_sf"/>
</dbReference>
<evidence type="ECO:0000256" key="2">
    <source>
        <dbReference type="ARBA" id="ARBA00023186"/>
    </source>
</evidence>
<accession>A0A4P9ZNZ3</accession>
<evidence type="ECO:0000313" key="5">
    <source>
        <dbReference type="EMBL" id="RKP34060.1"/>
    </source>
</evidence>
<dbReference type="InterPro" id="IPR019151">
    <property type="entry name" value="Proteasome_assmbl_chaperone_2"/>
</dbReference>
<dbReference type="InterPro" id="IPR016562">
    <property type="entry name" value="Proteasome_assmbl_chp_2_euk"/>
</dbReference>
<reference evidence="6" key="1">
    <citation type="journal article" date="2018" name="Nat. Microbiol.">
        <title>Leveraging single-cell genomics to expand the fungal tree of life.</title>
        <authorList>
            <person name="Ahrendt S.R."/>
            <person name="Quandt C.A."/>
            <person name="Ciobanu D."/>
            <person name="Clum A."/>
            <person name="Salamov A."/>
            <person name="Andreopoulos B."/>
            <person name="Cheng J.F."/>
            <person name="Woyke T."/>
            <person name="Pelin A."/>
            <person name="Henrissat B."/>
            <person name="Reynolds N.K."/>
            <person name="Benny G.L."/>
            <person name="Smith M.E."/>
            <person name="James T.Y."/>
            <person name="Grigoriev I.V."/>
        </authorList>
    </citation>
    <scope>NUCLEOTIDE SEQUENCE [LARGE SCALE GENOMIC DNA]</scope>
    <source>
        <strain evidence="6">RSA 468</strain>
    </source>
</reference>
<proteinExistence type="inferred from homology"/>
<sequence length="237" mass="26212">PAISIGNVPQLCCDLVISTLRLERVGFLNDPNVTPFVGPKAYDHARSNLSTALEVFQCSTGKFTVIQQRAPILRKQQRAFVENLAQFITDGSFTRVMLLSTIDATLRDDRQLTEGSSRKPPSPETTPGSSNLAQDYSQLSLHDQAKPTHRMWTPHIPGGGIAHQLHQVCERLQLPLVVLLEFVAEGDNIPESILMANGLHSLLGLLSPTGELGSQEWVPPGSWHSFYSTRVPQMLYY</sequence>
<evidence type="ECO:0000256" key="3">
    <source>
        <dbReference type="ARBA" id="ARBA00025745"/>
    </source>
</evidence>
<dbReference type="PIRSF" id="PIRSF010044">
    <property type="entry name" value="UCP010044"/>
    <property type="match status" value="1"/>
</dbReference>
<dbReference type="EMBL" id="ML003383">
    <property type="protein sequence ID" value="RKP34060.1"/>
    <property type="molecule type" value="Genomic_DNA"/>
</dbReference>
<dbReference type="STRING" id="215637.A0A4P9ZNZ3"/>
<dbReference type="GO" id="GO:0005829">
    <property type="term" value="C:cytosol"/>
    <property type="evidence" value="ECO:0007669"/>
    <property type="project" value="TreeGrafter"/>
</dbReference>
<gene>
    <name evidence="5" type="ORF">BJ085DRAFT_13988</name>
</gene>
<dbReference type="GO" id="GO:0043248">
    <property type="term" value="P:proteasome assembly"/>
    <property type="evidence" value="ECO:0007669"/>
    <property type="project" value="TreeGrafter"/>
</dbReference>
<evidence type="ECO:0000313" key="6">
    <source>
        <dbReference type="Proteomes" id="UP000268162"/>
    </source>
</evidence>
<dbReference type="GO" id="GO:0005634">
    <property type="term" value="C:nucleus"/>
    <property type="evidence" value="ECO:0007669"/>
    <property type="project" value="TreeGrafter"/>
</dbReference>
<keyword evidence="6" id="KW-1185">Reference proteome</keyword>
<comment type="similarity">
    <text evidence="3">Belongs to the PSMG2 family.</text>
</comment>
<organism evidence="5 6">
    <name type="scientific">Dimargaris cristalligena</name>
    <dbReference type="NCBI Taxonomy" id="215637"/>
    <lineage>
        <taxon>Eukaryota</taxon>
        <taxon>Fungi</taxon>
        <taxon>Fungi incertae sedis</taxon>
        <taxon>Zoopagomycota</taxon>
        <taxon>Kickxellomycotina</taxon>
        <taxon>Dimargaritomycetes</taxon>
        <taxon>Dimargaritales</taxon>
        <taxon>Dimargaritaceae</taxon>
        <taxon>Dimargaris</taxon>
    </lineage>
</organism>
<evidence type="ECO:0000256" key="1">
    <source>
        <dbReference type="ARBA" id="ARBA00019186"/>
    </source>
</evidence>
<dbReference type="Pfam" id="PF09754">
    <property type="entry name" value="PAC2"/>
    <property type="match status" value="1"/>
</dbReference>
<dbReference type="AlphaFoldDB" id="A0A4P9ZNZ3"/>
<dbReference type="Gene3D" id="3.40.50.10900">
    <property type="entry name" value="PAC-like subunit"/>
    <property type="match status" value="2"/>
</dbReference>
<evidence type="ECO:0000256" key="4">
    <source>
        <dbReference type="SAM" id="MobiDB-lite"/>
    </source>
</evidence>
<dbReference type="GO" id="GO:0000502">
    <property type="term" value="C:proteasome complex"/>
    <property type="evidence" value="ECO:0007669"/>
    <property type="project" value="UniProtKB-KW"/>
</dbReference>
<dbReference type="PANTHER" id="PTHR12970">
    <property type="entry name" value="PROTEASOME ASSEMBLY CHAPERONE 2"/>
    <property type="match status" value="1"/>
</dbReference>
<name>A0A4P9ZNZ3_9FUNG</name>
<dbReference type="PANTHER" id="PTHR12970:SF1">
    <property type="entry name" value="PROTEASOME ASSEMBLY CHAPERONE 2"/>
    <property type="match status" value="1"/>
</dbReference>
<keyword evidence="2" id="KW-0143">Chaperone</keyword>